<dbReference type="SUPFAM" id="SSF82109">
    <property type="entry name" value="MIR domain"/>
    <property type="match status" value="1"/>
</dbReference>
<reference evidence="5" key="1">
    <citation type="journal article" date="2020" name="Fungal Divers.">
        <title>Resolving the Mortierellaceae phylogeny through synthesis of multi-gene phylogenetics and phylogenomics.</title>
        <authorList>
            <person name="Vandepol N."/>
            <person name="Liber J."/>
            <person name="Desiro A."/>
            <person name="Na H."/>
            <person name="Kennedy M."/>
            <person name="Barry K."/>
            <person name="Grigoriev I.V."/>
            <person name="Miller A.N."/>
            <person name="O'Donnell K."/>
            <person name="Stajich J.E."/>
            <person name="Bonito G."/>
        </authorList>
    </citation>
    <scope>NUCLEOTIDE SEQUENCE</scope>
    <source>
        <strain evidence="5">NRRL 2769</strain>
    </source>
</reference>
<feature type="domain" description="MIR" evidence="4">
    <location>
        <begin position="186"/>
        <end position="242"/>
    </location>
</feature>
<evidence type="ECO:0000256" key="1">
    <source>
        <dbReference type="ARBA" id="ARBA00022729"/>
    </source>
</evidence>
<dbReference type="Gene3D" id="2.80.10.50">
    <property type="match status" value="1"/>
</dbReference>
<dbReference type="SMART" id="SM00472">
    <property type="entry name" value="MIR"/>
    <property type="match status" value="3"/>
</dbReference>
<dbReference type="PANTHER" id="PTHR46809:SF2">
    <property type="entry name" value="GH21273P"/>
    <property type="match status" value="1"/>
</dbReference>
<sequence length="467" mass="52672">MIKLPLSQKFRSPANGEIISIEVQEDRHSGCAADKFVLWRHIQSSFGHNVRALRVNNVDIHCVVDSNFEDIIPLRIKYFPGVIIDVVHGERKDGNDENDGNDGKKSSLVNPPAYSPDLDDNYIGFGSKICLQHFKTGGLLRATDLRYKSFSFQHVVYSTRSRESILDDLWEVVAPKNAKGINEHLKNGLAYGSRIRLFNVSYKRWLHSHMIGAPVTANHREVTGYGSAEKSDSNDHWIVERVEEGTDLWKNSDVFILRHEASDYYLHSHATLFSGEIEVSACSGRDTINNLWRAQIQYTSSPPQLLPLPIKVQQGDVYRFLLCHLSKFLEASVAKAIEEPAPKPLEKPVPKPIEKPAPKPVEKPTAKPAEKPVPKPIEKPVTKPIEEPVPKPIKKLVVRPVEKPAPKPVEEPAPKPVEKPEPKPVEKPVAKPIEEPVPKPIENLYRNLQRTCTETYREPVPKPIENL</sequence>
<feature type="region of interest" description="Disordered" evidence="3">
    <location>
        <begin position="90"/>
        <end position="111"/>
    </location>
</feature>
<accession>A0A9P6MMR2</accession>
<evidence type="ECO:0000256" key="3">
    <source>
        <dbReference type="SAM" id="MobiDB-lite"/>
    </source>
</evidence>
<dbReference type="AlphaFoldDB" id="A0A9P6MMR2"/>
<keyword evidence="6" id="KW-1185">Reference proteome</keyword>
<dbReference type="PROSITE" id="PS50919">
    <property type="entry name" value="MIR"/>
    <property type="match status" value="2"/>
</dbReference>
<evidence type="ECO:0000313" key="6">
    <source>
        <dbReference type="Proteomes" id="UP000703661"/>
    </source>
</evidence>
<evidence type="ECO:0000313" key="5">
    <source>
        <dbReference type="EMBL" id="KAG0007979.1"/>
    </source>
</evidence>
<dbReference type="PANTHER" id="PTHR46809">
    <property type="entry name" value="STROMAL CELL-DERIVED FACTOR 2-LIKE PROTEIN"/>
    <property type="match status" value="1"/>
</dbReference>
<protein>
    <recommendedName>
        <fullName evidence="4">MIR domain-containing protein</fullName>
    </recommendedName>
</protein>
<dbReference type="InterPro" id="IPR036300">
    <property type="entry name" value="MIR_dom_sf"/>
</dbReference>
<feature type="domain" description="MIR" evidence="4">
    <location>
        <begin position="245"/>
        <end position="297"/>
    </location>
</feature>
<dbReference type="Proteomes" id="UP000703661">
    <property type="component" value="Unassembled WGS sequence"/>
</dbReference>
<evidence type="ECO:0000259" key="4">
    <source>
        <dbReference type="PROSITE" id="PS50919"/>
    </source>
</evidence>
<proteinExistence type="predicted"/>
<feature type="compositionally biased region" description="Basic and acidic residues" evidence="3">
    <location>
        <begin position="90"/>
        <end position="105"/>
    </location>
</feature>
<keyword evidence="1" id="KW-0732">Signal</keyword>
<gene>
    <name evidence="5" type="ORF">BGZ80_003999</name>
</gene>
<feature type="region of interest" description="Disordered" evidence="3">
    <location>
        <begin position="342"/>
        <end position="386"/>
    </location>
</feature>
<dbReference type="EMBL" id="JAAAID010002094">
    <property type="protein sequence ID" value="KAG0007979.1"/>
    <property type="molecule type" value="Genomic_DNA"/>
</dbReference>
<comment type="caution">
    <text evidence="5">The sequence shown here is derived from an EMBL/GenBank/DDBJ whole genome shotgun (WGS) entry which is preliminary data.</text>
</comment>
<feature type="compositionally biased region" description="Basic and acidic residues" evidence="3">
    <location>
        <begin position="400"/>
        <end position="435"/>
    </location>
</feature>
<organism evidence="5 6">
    <name type="scientific">Entomortierella chlamydospora</name>
    <dbReference type="NCBI Taxonomy" id="101097"/>
    <lineage>
        <taxon>Eukaryota</taxon>
        <taxon>Fungi</taxon>
        <taxon>Fungi incertae sedis</taxon>
        <taxon>Mucoromycota</taxon>
        <taxon>Mortierellomycotina</taxon>
        <taxon>Mortierellomycetes</taxon>
        <taxon>Mortierellales</taxon>
        <taxon>Mortierellaceae</taxon>
        <taxon>Entomortierella</taxon>
    </lineage>
</organism>
<name>A0A9P6MMR2_9FUNG</name>
<dbReference type="InterPro" id="IPR016093">
    <property type="entry name" value="MIR_motif"/>
</dbReference>
<keyword evidence="2" id="KW-0677">Repeat</keyword>
<evidence type="ECO:0000256" key="2">
    <source>
        <dbReference type="ARBA" id="ARBA00022737"/>
    </source>
</evidence>
<feature type="region of interest" description="Disordered" evidence="3">
    <location>
        <begin position="398"/>
        <end position="435"/>
    </location>
</feature>